<evidence type="ECO:0000313" key="6">
    <source>
        <dbReference type="Proteomes" id="UP000664795"/>
    </source>
</evidence>
<evidence type="ECO:0000256" key="1">
    <source>
        <dbReference type="ARBA" id="ARBA00023015"/>
    </source>
</evidence>
<accession>A0A939JYE6</accession>
<comment type="caution">
    <text evidence="5">The sequence shown here is derived from an EMBL/GenBank/DDBJ whole genome shotgun (WGS) entry which is preliminary data.</text>
</comment>
<evidence type="ECO:0000256" key="3">
    <source>
        <dbReference type="ARBA" id="ARBA00023163"/>
    </source>
</evidence>
<name>A0A939JYE6_9BACT</name>
<gene>
    <name evidence="5" type="ORF">J2I48_02225</name>
</gene>
<dbReference type="Pfam" id="PF12833">
    <property type="entry name" value="HTH_18"/>
    <property type="match status" value="1"/>
</dbReference>
<dbReference type="SMART" id="SM00342">
    <property type="entry name" value="HTH_ARAC"/>
    <property type="match status" value="1"/>
</dbReference>
<protein>
    <submittedName>
        <fullName evidence="5">Helix-turn-helix domain-containing protein</fullName>
    </submittedName>
</protein>
<dbReference type="Proteomes" id="UP000664795">
    <property type="component" value="Unassembled WGS sequence"/>
</dbReference>
<keyword evidence="3" id="KW-0804">Transcription</keyword>
<reference evidence="5 6" key="1">
    <citation type="submission" date="2021-03" db="EMBL/GenBank/DDBJ databases">
        <title>Fibrella sp. HMF5036 genome sequencing and assembly.</title>
        <authorList>
            <person name="Kang H."/>
            <person name="Kim H."/>
            <person name="Bae S."/>
            <person name="Joh K."/>
        </authorList>
    </citation>
    <scope>NUCLEOTIDE SEQUENCE [LARGE SCALE GENOMIC DNA]</scope>
    <source>
        <strain evidence="5 6">HMF5036</strain>
    </source>
</reference>
<dbReference type="InterPro" id="IPR009057">
    <property type="entry name" value="Homeodomain-like_sf"/>
</dbReference>
<evidence type="ECO:0000256" key="2">
    <source>
        <dbReference type="ARBA" id="ARBA00023125"/>
    </source>
</evidence>
<sequence>MVRTLRPFELNDHHFRDSDWQVERTAVHDLFHINRIEAIRPKLQFPILPHRKTLFDFLLLTRGSSRRSKGLTDYAFEANTLFFLPAYQISAHEWMSDNAQGYFCHFDWGLIEQLFPHTPLFGECAFLQPEGNPLVSVDAAAMPTLTYLLNRLEQEYAQQDNVDLSIIAVYLTTFFVELKQMARTPVTAPRNAAHRITQAYKHVLSQHIYKKQNVTDYAELLSVTPDHLNKCVRMTTSKSAQDLLLEMLMLEAKVLLAQTQLSIGDIAYKLTEKTPSDFSRLFKAKTGFTPRQYKQLTTSI</sequence>
<dbReference type="PANTHER" id="PTHR43280">
    <property type="entry name" value="ARAC-FAMILY TRANSCRIPTIONAL REGULATOR"/>
    <property type="match status" value="1"/>
</dbReference>
<proteinExistence type="predicted"/>
<dbReference type="GO" id="GO:0003700">
    <property type="term" value="F:DNA-binding transcription factor activity"/>
    <property type="evidence" value="ECO:0007669"/>
    <property type="project" value="InterPro"/>
</dbReference>
<keyword evidence="1" id="KW-0805">Transcription regulation</keyword>
<dbReference type="PROSITE" id="PS01124">
    <property type="entry name" value="HTH_ARAC_FAMILY_2"/>
    <property type="match status" value="1"/>
</dbReference>
<dbReference type="EMBL" id="JAFMYU010000001">
    <property type="protein sequence ID" value="MBO0929786.1"/>
    <property type="molecule type" value="Genomic_DNA"/>
</dbReference>
<dbReference type="GO" id="GO:0043565">
    <property type="term" value="F:sequence-specific DNA binding"/>
    <property type="evidence" value="ECO:0007669"/>
    <property type="project" value="InterPro"/>
</dbReference>
<dbReference type="Gene3D" id="1.10.10.60">
    <property type="entry name" value="Homeodomain-like"/>
    <property type="match status" value="1"/>
</dbReference>
<dbReference type="AlphaFoldDB" id="A0A939JYE6"/>
<dbReference type="InterPro" id="IPR018060">
    <property type="entry name" value="HTH_AraC"/>
</dbReference>
<dbReference type="PANTHER" id="PTHR43280:SF32">
    <property type="entry name" value="TRANSCRIPTIONAL REGULATORY PROTEIN"/>
    <property type="match status" value="1"/>
</dbReference>
<evidence type="ECO:0000259" key="4">
    <source>
        <dbReference type="PROSITE" id="PS01124"/>
    </source>
</evidence>
<dbReference type="RefSeq" id="WP_207333732.1">
    <property type="nucleotide sequence ID" value="NZ_JAFMYU010000001.1"/>
</dbReference>
<organism evidence="5 6">
    <name type="scientific">Fibrella aquatilis</name>
    <dbReference type="NCBI Taxonomy" id="2817059"/>
    <lineage>
        <taxon>Bacteria</taxon>
        <taxon>Pseudomonadati</taxon>
        <taxon>Bacteroidota</taxon>
        <taxon>Cytophagia</taxon>
        <taxon>Cytophagales</taxon>
        <taxon>Spirosomataceae</taxon>
        <taxon>Fibrella</taxon>
    </lineage>
</organism>
<dbReference type="SUPFAM" id="SSF46689">
    <property type="entry name" value="Homeodomain-like"/>
    <property type="match status" value="1"/>
</dbReference>
<feature type="domain" description="HTH araC/xylS-type" evidence="4">
    <location>
        <begin position="198"/>
        <end position="296"/>
    </location>
</feature>
<keyword evidence="6" id="KW-1185">Reference proteome</keyword>
<keyword evidence="2" id="KW-0238">DNA-binding</keyword>
<evidence type="ECO:0000313" key="5">
    <source>
        <dbReference type="EMBL" id="MBO0929786.1"/>
    </source>
</evidence>